<dbReference type="Pfam" id="PF18962">
    <property type="entry name" value="Por_Secre_tail"/>
    <property type="match status" value="1"/>
</dbReference>
<dbReference type="Gene3D" id="2.60.40.3880">
    <property type="match status" value="1"/>
</dbReference>
<evidence type="ECO:0000256" key="3">
    <source>
        <dbReference type="ARBA" id="ARBA00022729"/>
    </source>
</evidence>
<feature type="domain" description="Secretion system C-terminal sorting" evidence="4">
    <location>
        <begin position="355"/>
        <end position="431"/>
    </location>
</feature>
<sequence>MCVIINSSRVTRIAILLTLLILVPMSIVIAETLVLQPGAEGKDSYTCNCAPNTNNPFGPITKLYQGQIGVCINTALSQWDISTIPANVIITDATVEFHCFQMEGTLTGEMLYSRILEDWGETLVTHNTLPRYTEDGQIVTGWPVGGQWHVVDVTEFVQGWYSGAYPNFGIIMHSRNTSGTCDANWYSSDYTIPAYRPQMTITYQTLSPIEVTLTPDNPPIQIPANGGSFDFNIAVENSSPEIVTFDIWTMVTLPNGSEYGPIINVSVSMGPNSSIDRDRSQVVPANAPAGDYTYDAYVGNYPNTVWTEDHFAFSKSTLADGNGSVTGWNCTGESLTKIFGNDKTTICEGFTLQRVHPNPFNPTTVISFSLPVASMVKLEVFDISGSRVGVDLASTRHYPPGTHQITFDGSGLASGIYLYRLEAGEFTANGKMVLMK</sequence>
<evidence type="ECO:0000313" key="7">
    <source>
        <dbReference type="Proteomes" id="UP000319619"/>
    </source>
</evidence>
<protein>
    <submittedName>
        <fullName evidence="6">Uncharacterized protein</fullName>
    </submittedName>
</protein>
<name>A0A532V5Z4_UNCL8</name>
<accession>A0A532V5Z4</accession>
<feature type="domain" description="Carbohydrate-binding module family 96" evidence="5">
    <location>
        <begin position="43"/>
        <end position="202"/>
    </location>
</feature>
<dbReference type="Pfam" id="PF24517">
    <property type="entry name" value="CBM96"/>
    <property type="match status" value="1"/>
</dbReference>
<evidence type="ECO:0000313" key="6">
    <source>
        <dbReference type="EMBL" id="TKJ42552.1"/>
    </source>
</evidence>
<organism evidence="6 7">
    <name type="scientific">candidate division LCP-89 bacterium B3_LCP</name>
    <dbReference type="NCBI Taxonomy" id="2012998"/>
    <lineage>
        <taxon>Bacteria</taxon>
        <taxon>Pseudomonadati</taxon>
        <taxon>Bacteria division LCP-89</taxon>
    </lineage>
</organism>
<keyword evidence="2" id="KW-0964">Secreted</keyword>
<evidence type="ECO:0000259" key="4">
    <source>
        <dbReference type="Pfam" id="PF18962"/>
    </source>
</evidence>
<dbReference type="Gene3D" id="2.60.40.4070">
    <property type="match status" value="1"/>
</dbReference>
<dbReference type="NCBIfam" id="NF033679">
    <property type="entry name" value="DNRLRE_dom"/>
    <property type="match status" value="1"/>
</dbReference>
<dbReference type="InterPro" id="IPR026444">
    <property type="entry name" value="Secre_tail"/>
</dbReference>
<evidence type="ECO:0000256" key="2">
    <source>
        <dbReference type="ARBA" id="ARBA00022525"/>
    </source>
</evidence>
<comment type="caution">
    <text evidence="6">The sequence shown here is derived from an EMBL/GenBank/DDBJ whole genome shotgun (WGS) entry which is preliminary data.</text>
</comment>
<dbReference type="EMBL" id="NJBN01000001">
    <property type="protein sequence ID" value="TKJ42552.1"/>
    <property type="molecule type" value="Genomic_DNA"/>
</dbReference>
<dbReference type="GO" id="GO:0005576">
    <property type="term" value="C:extracellular region"/>
    <property type="evidence" value="ECO:0007669"/>
    <property type="project" value="UniProtKB-SubCell"/>
</dbReference>
<evidence type="ECO:0000256" key="1">
    <source>
        <dbReference type="ARBA" id="ARBA00004613"/>
    </source>
</evidence>
<dbReference type="InterPro" id="IPR055372">
    <property type="entry name" value="CBM96"/>
</dbReference>
<gene>
    <name evidence="6" type="ORF">CEE37_02360</name>
</gene>
<proteinExistence type="predicted"/>
<dbReference type="NCBIfam" id="TIGR04183">
    <property type="entry name" value="Por_Secre_tail"/>
    <property type="match status" value="1"/>
</dbReference>
<reference evidence="6 7" key="1">
    <citation type="submission" date="2017-06" db="EMBL/GenBank/DDBJ databases">
        <title>Novel microbial phyla capable of carbon fixation and sulfur reduction in deep-sea sediments.</title>
        <authorList>
            <person name="Huang J."/>
            <person name="Baker B."/>
            <person name="Wang Y."/>
        </authorList>
    </citation>
    <scope>NUCLEOTIDE SEQUENCE [LARGE SCALE GENOMIC DNA]</scope>
    <source>
        <strain evidence="6">B3_LCP</strain>
    </source>
</reference>
<evidence type="ECO:0000259" key="5">
    <source>
        <dbReference type="Pfam" id="PF24517"/>
    </source>
</evidence>
<comment type="subcellular location">
    <subcellularLocation>
        <location evidence="1">Secreted</location>
    </subcellularLocation>
</comment>
<dbReference type="AlphaFoldDB" id="A0A532V5Z4"/>
<keyword evidence="3" id="KW-0732">Signal</keyword>
<dbReference type="Proteomes" id="UP000319619">
    <property type="component" value="Unassembled WGS sequence"/>
</dbReference>